<keyword evidence="3" id="KW-1185">Reference proteome</keyword>
<dbReference type="CDD" id="cd07996">
    <property type="entry name" value="WGR_MMR_like"/>
    <property type="match status" value="1"/>
</dbReference>
<dbReference type="Gene3D" id="2.20.140.10">
    <property type="entry name" value="WGR domain"/>
    <property type="match status" value="1"/>
</dbReference>
<dbReference type="Proteomes" id="UP001195941">
    <property type="component" value="Unassembled WGS sequence"/>
</dbReference>
<reference evidence="2 3" key="1">
    <citation type="journal article" date="2021" name="Arch. Microbiol.">
        <title>Thalassobius aquimarinus sp. nov., isolated from the Sea of Japan seashore.</title>
        <authorList>
            <person name="Kurilenko V.V."/>
            <person name="Romanenko L.A."/>
            <person name="Chernysheva N.Y."/>
            <person name="Velansky P.V."/>
            <person name="Tekutyeva L.A."/>
            <person name="Isaeva M.P."/>
            <person name="Mikhailov V.V."/>
        </authorList>
    </citation>
    <scope>NUCLEOTIDE SEQUENCE [LARGE SCALE GENOMIC DNA]</scope>
    <source>
        <strain evidence="2 3">KMM 8518</strain>
    </source>
</reference>
<feature type="domain" description="WGR" evidence="1">
    <location>
        <begin position="1"/>
        <end position="79"/>
    </location>
</feature>
<dbReference type="PROSITE" id="PS51977">
    <property type="entry name" value="WGR"/>
    <property type="match status" value="1"/>
</dbReference>
<dbReference type="InterPro" id="IPR036930">
    <property type="entry name" value="WGR_dom_sf"/>
</dbReference>
<dbReference type="EMBL" id="JADMKU010000014">
    <property type="protein sequence ID" value="MBR9652345.1"/>
    <property type="molecule type" value="Genomic_DNA"/>
</dbReference>
<organism evidence="2 3">
    <name type="scientific">Thalassovita aquimarina</name>
    <dbReference type="NCBI Taxonomy" id="2785917"/>
    <lineage>
        <taxon>Bacteria</taxon>
        <taxon>Pseudomonadati</taxon>
        <taxon>Pseudomonadota</taxon>
        <taxon>Alphaproteobacteria</taxon>
        <taxon>Rhodobacterales</taxon>
        <taxon>Roseobacteraceae</taxon>
        <taxon>Thalassovita</taxon>
    </lineage>
</organism>
<accession>A0ABS5HTN4</accession>
<name>A0ABS5HTN4_9RHOB</name>
<protein>
    <submittedName>
        <fullName evidence="2">WGR domain-containing protein</fullName>
    </submittedName>
</protein>
<evidence type="ECO:0000313" key="3">
    <source>
        <dbReference type="Proteomes" id="UP001195941"/>
    </source>
</evidence>
<dbReference type="Pfam" id="PF05406">
    <property type="entry name" value="WGR"/>
    <property type="match status" value="1"/>
</dbReference>
<comment type="caution">
    <text evidence="2">The sequence shown here is derived from an EMBL/GenBank/DDBJ whole genome shotgun (WGS) entry which is preliminary data.</text>
</comment>
<dbReference type="InterPro" id="IPR008893">
    <property type="entry name" value="WGR_domain"/>
</dbReference>
<dbReference type="InterPro" id="IPR049809">
    <property type="entry name" value="YehF/YfeS-like_WGR"/>
</dbReference>
<gene>
    <name evidence="2" type="ORF">IT775_14595</name>
</gene>
<evidence type="ECO:0000313" key="2">
    <source>
        <dbReference type="EMBL" id="MBR9652345.1"/>
    </source>
</evidence>
<proteinExistence type="predicted"/>
<dbReference type="SUPFAM" id="SSF142921">
    <property type="entry name" value="WGR domain-like"/>
    <property type="match status" value="1"/>
</dbReference>
<sequence length="79" mass="9090">MTSCLLYRPTPQSFRPRYYRVEIAMNLLEEVSVMREWGISGGKGQSRIDLFGNLRQASEQADRLRNAALKRGYHRSDAA</sequence>
<evidence type="ECO:0000259" key="1">
    <source>
        <dbReference type="PROSITE" id="PS51977"/>
    </source>
</evidence>
<dbReference type="RefSeq" id="WP_212701862.1">
    <property type="nucleotide sequence ID" value="NZ_JADMKU010000014.1"/>
</dbReference>